<proteinExistence type="predicted"/>
<dbReference type="InterPro" id="IPR011042">
    <property type="entry name" value="6-blade_b-propeller_TolB-like"/>
</dbReference>
<dbReference type="PANTHER" id="PTHR19328:SF75">
    <property type="entry name" value="ALDOSE SUGAR DEHYDROGENASE YLII"/>
    <property type="match status" value="1"/>
</dbReference>
<feature type="domain" description="Glucose/Sorbosone dehydrogenase" evidence="2">
    <location>
        <begin position="62"/>
        <end position="393"/>
    </location>
</feature>
<dbReference type="Pfam" id="PF07995">
    <property type="entry name" value="GSDH"/>
    <property type="match status" value="1"/>
</dbReference>
<name>A0A0C5VPS7_9GAMM</name>
<reference evidence="3 4" key="1">
    <citation type="submission" date="2014-01" db="EMBL/GenBank/DDBJ databases">
        <title>Full genme sequencing of cellulolytic bacterium Gynuella sunshinyii YC6258T gen. nov., sp. nov.</title>
        <authorList>
            <person name="Khan H."/>
            <person name="Chung E.J."/>
            <person name="Chung Y.R."/>
        </authorList>
    </citation>
    <scope>NUCLEOTIDE SEQUENCE [LARGE SCALE GENOMIC DNA]</scope>
    <source>
        <strain evidence="3 4">YC6258</strain>
    </source>
</reference>
<feature type="region of interest" description="Disordered" evidence="1">
    <location>
        <begin position="18"/>
        <end position="42"/>
    </location>
</feature>
<evidence type="ECO:0000256" key="1">
    <source>
        <dbReference type="SAM" id="MobiDB-lite"/>
    </source>
</evidence>
<dbReference type="PATRIC" id="fig|1445510.3.peg.4161"/>
<evidence type="ECO:0000313" key="3">
    <source>
        <dbReference type="EMBL" id="AJQ96226.1"/>
    </source>
</evidence>
<dbReference type="PANTHER" id="PTHR19328">
    <property type="entry name" value="HEDGEHOG-INTERACTING PROTEIN"/>
    <property type="match status" value="1"/>
</dbReference>
<accession>A0A0C5VPS7</accession>
<dbReference type="KEGG" id="gsn:YC6258_04192"/>
<evidence type="ECO:0000259" key="2">
    <source>
        <dbReference type="Pfam" id="PF07995"/>
    </source>
</evidence>
<dbReference type="SUPFAM" id="SSF50952">
    <property type="entry name" value="Soluble quinoprotein glucose dehydrogenase"/>
    <property type="match status" value="1"/>
</dbReference>
<feature type="compositionally biased region" description="Polar residues" evidence="1">
    <location>
        <begin position="31"/>
        <end position="42"/>
    </location>
</feature>
<dbReference type="OrthoDB" id="9770043at2"/>
<dbReference type="Proteomes" id="UP000032266">
    <property type="component" value="Chromosome"/>
</dbReference>
<dbReference type="EMBL" id="CP007142">
    <property type="protein sequence ID" value="AJQ96226.1"/>
    <property type="molecule type" value="Genomic_DNA"/>
</dbReference>
<keyword evidence="4" id="KW-1185">Reference proteome</keyword>
<dbReference type="AlphaFoldDB" id="A0A0C5VPS7"/>
<dbReference type="HOGENOM" id="CLU_012253_1_1_6"/>
<dbReference type="InterPro" id="IPR012938">
    <property type="entry name" value="Glc/Sorbosone_DH"/>
</dbReference>
<sequence>MTFSIILYGICAAARADLPSGPPVPTPPPNAKNQTPAFPQQTRAPEVHSDFSIQLTQVANGLNHPWALQFLPDGKLLLTERSGNLRLITQDGQMSAPLQGLPEVFTSGQGGLLDVNISPDFDQDRLVYFSYSEPREHNKNATAVARGRLNETAAVLENVEVIFRQQPAWESHLHFGSRLVWNKSGNLFVTLGERSLPKPRQLAQDTNTHLGKVIQIKADGSIPGTNPFIHGGGQPEIWSYGHRNPQGAAIHPLTGELWTIEHGPRGGDELNTPEAGKNYGWPVITYGIDYSGAPIGNGITQQPGMEQPRYYWDPVIAPGGMTFYQGPIFPEWNGNLLISSLNPGGIVRVMIQDHQVIGEERLATNVGRIRDLTTDHDGYIWFVTDADNGSLYKVSRTTP</sequence>
<dbReference type="InterPro" id="IPR011041">
    <property type="entry name" value="Quinoprot_gluc/sorb_DH_b-prop"/>
</dbReference>
<feature type="compositionally biased region" description="Pro residues" evidence="1">
    <location>
        <begin position="20"/>
        <end position="30"/>
    </location>
</feature>
<organism evidence="3 4">
    <name type="scientific">Gynuella sunshinyii YC6258</name>
    <dbReference type="NCBI Taxonomy" id="1445510"/>
    <lineage>
        <taxon>Bacteria</taxon>
        <taxon>Pseudomonadati</taxon>
        <taxon>Pseudomonadota</taxon>
        <taxon>Gammaproteobacteria</taxon>
        <taxon>Oceanospirillales</taxon>
        <taxon>Saccharospirillaceae</taxon>
        <taxon>Gynuella</taxon>
    </lineage>
</organism>
<dbReference type="STRING" id="1445510.YC6258_04192"/>
<dbReference type="RefSeq" id="WP_044618285.1">
    <property type="nucleotide sequence ID" value="NZ_CP007142.1"/>
</dbReference>
<protein>
    <submittedName>
        <fullName evidence="3">Glucose/sorbosone dehydrogenase</fullName>
    </submittedName>
</protein>
<gene>
    <name evidence="3" type="ORF">YC6258_04192</name>
</gene>
<dbReference type="Gene3D" id="2.120.10.30">
    <property type="entry name" value="TolB, C-terminal domain"/>
    <property type="match status" value="1"/>
</dbReference>
<evidence type="ECO:0000313" key="4">
    <source>
        <dbReference type="Proteomes" id="UP000032266"/>
    </source>
</evidence>